<gene>
    <name evidence="3" type="ORF">CAG99_19620</name>
</gene>
<name>A0A1W7D152_9ACTN</name>
<dbReference type="AlphaFoldDB" id="A0A1W7D152"/>
<evidence type="ECO:0000256" key="1">
    <source>
        <dbReference type="SAM" id="MobiDB-lite"/>
    </source>
</evidence>
<sequence>MGQGRAGSARGRGTHRTTTRRTTLPRTLITGGFGFLGTWLAAALRRGGHEVVLVDNREVEGTPLWLSGLLGDPAVSTGRADVTEPGALDPWGKFDYLLHAAAVLGVTRVREAPRSTIMVNTLGTEMTLRFAAQQPDLKRFVLFSTSEVYGDLAERTTEDDWLSVRVDDPRWSYAVSKAAAEAMTVAYAGEYGLPFVTVRPFNVYGPLRTSGYAVNALAERALAGEPLTVHGDGAQVRAWCHVEDFVNGVLRAMRSPEVAGQAVNIGDDRHVLTIGELAEHIREIAGSASEIRYASTGAPDIRHRKPNLDRARTVLGHQPRRDLTDGLRETIAWLRGGSGPYRIELTREDWPAWE</sequence>
<accession>A0A1W7D152</accession>
<evidence type="ECO:0000313" key="4">
    <source>
        <dbReference type="Proteomes" id="UP000194218"/>
    </source>
</evidence>
<dbReference type="PANTHER" id="PTHR43245:SF13">
    <property type="entry name" value="UDP-D-APIOSE_UDP-D-XYLOSE SYNTHASE 2"/>
    <property type="match status" value="1"/>
</dbReference>
<feature type="domain" description="NAD-dependent epimerase/dehydratase" evidence="2">
    <location>
        <begin position="28"/>
        <end position="266"/>
    </location>
</feature>
<feature type="compositionally biased region" description="Low complexity" evidence="1">
    <location>
        <begin position="1"/>
        <end position="11"/>
    </location>
</feature>
<organism evidence="3 4">
    <name type="scientific">Streptomyces marincola</name>
    <dbReference type="NCBI Taxonomy" id="2878388"/>
    <lineage>
        <taxon>Bacteria</taxon>
        <taxon>Bacillati</taxon>
        <taxon>Actinomycetota</taxon>
        <taxon>Actinomycetes</taxon>
        <taxon>Kitasatosporales</taxon>
        <taxon>Streptomycetaceae</taxon>
        <taxon>Streptomyces</taxon>
    </lineage>
</organism>
<evidence type="ECO:0000259" key="2">
    <source>
        <dbReference type="Pfam" id="PF01370"/>
    </source>
</evidence>
<proteinExistence type="predicted"/>
<dbReference type="SUPFAM" id="SSF51735">
    <property type="entry name" value="NAD(P)-binding Rossmann-fold domains"/>
    <property type="match status" value="1"/>
</dbReference>
<dbReference type="Gene3D" id="3.40.50.720">
    <property type="entry name" value="NAD(P)-binding Rossmann-like Domain"/>
    <property type="match status" value="1"/>
</dbReference>
<reference evidence="3 4" key="1">
    <citation type="submission" date="2017-05" db="EMBL/GenBank/DDBJ databases">
        <title>Complete genome sequence of Streptomyces sp. SCSIO 03032 revealed the diverse biosynthetic pathways for its bioactive secondary metabolites.</title>
        <authorList>
            <person name="Ma L."/>
            <person name="Zhu Y."/>
            <person name="Zhang W."/>
            <person name="Zhang G."/>
            <person name="Tian X."/>
            <person name="Zhang S."/>
            <person name="Zhang C."/>
        </authorList>
    </citation>
    <scope>NUCLEOTIDE SEQUENCE [LARGE SCALE GENOMIC DNA]</scope>
    <source>
        <strain evidence="3 4">SCSIO 03032</strain>
    </source>
</reference>
<dbReference type="InterPro" id="IPR001509">
    <property type="entry name" value="Epimerase_deHydtase"/>
</dbReference>
<protein>
    <recommendedName>
        <fullName evidence="2">NAD-dependent epimerase/dehydratase domain-containing protein</fullName>
    </recommendedName>
</protein>
<dbReference type="PANTHER" id="PTHR43245">
    <property type="entry name" value="BIFUNCTIONAL POLYMYXIN RESISTANCE PROTEIN ARNA"/>
    <property type="match status" value="1"/>
</dbReference>
<dbReference type="Pfam" id="PF01370">
    <property type="entry name" value="Epimerase"/>
    <property type="match status" value="1"/>
</dbReference>
<feature type="region of interest" description="Disordered" evidence="1">
    <location>
        <begin position="1"/>
        <end position="23"/>
    </location>
</feature>
<dbReference type="InterPro" id="IPR036291">
    <property type="entry name" value="NAD(P)-bd_dom_sf"/>
</dbReference>
<evidence type="ECO:0000313" key="3">
    <source>
        <dbReference type="EMBL" id="ARQ70754.1"/>
    </source>
</evidence>
<dbReference type="EMBL" id="CP021121">
    <property type="protein sequence ID" value="ARQ70754.1"/>
    <property type="molecule type" value="Genomic_DNA"/>
</dbReference>
<dbReference type="InterPro" id="IPR050177">
    <property type="entry name" value="Lipid_A_modif_metabolic_enz"/>
</dbReference>
<keyword evidence="4" id="KW-1185">Reference proteome</keyword>
<dbReference type="Proteomes" id="UP000194218">
    <property type="component" value="Chromosome"/>
</dbReference>
<dbReference type="KEGG" id="smao:CAG99_19620"/>